<evidence type="ECO:0000256" key="2">
    <source>
        <dbReference type="ARBA" id="ARBA00009863"/>
    </source>
</evidence>
<comment type="similarity">
    <text evidence="2">Belongs to the mitochondrion-specific ribosomal protein mS29 family.</text>
</comment>
<evidence type="ECO:0000313" key="9">
    <source>
        <dbReference type="Proteomes" id="UP000279236"/>
    </source>
</evidence>
<evidence type="ECO:0000256" key="6">
    <source>
        <dbReference type="ARBA" id="ARBA00023274"/>
    </source>
</evidence>
<keyword evidence="3" id="KW-0809">Transit peptide</keyword>
<dbReference type="GO" id="GO:0005763">
    <property type="term" value="C:mitochondrial small ribosomal subunit"/>
    <property type="evidence" value="ECO:0007669"/>
    <property type="project" value="TreeGrafter"/>
</dbReference>
<keyword evidence="5" id="KW-0496">Mitochondrion</keyword>
<accession>A0A427XGM0</accession>
<proteinExistence type="inferred from homology"/>
<dbReference type="RefSeq" id="XP_028473186.1">
    <property type="nucleotide sequence ID" value="XM_028618230.1"/>
</dbReference>
<dbReference type="SUPFAM" id="SSF52540">
    <property type="entry name" value="P-loop containing nucleoside triphosphate hydrolases"/>
    <property type="match status" value="1"/>
</dbReference>
<dbReference type="PANTHER" id="PTHR12810">
    <property type="entry name" value="MITOCHONDRIAL 28S RIBOSOMAL PROTEIN S29"/>
    <property type="match status" value="1"/>
</dbReference>
<dbReference type="Proteomes" id="UP000279236">
    <property type="component" value="Unassembled WGS sequence"/>
</dbReference>
<comment type="caution">
    <text evidence="8">The sequence shown here is derived from an EMBL/GenBank/DDBJ whole genome shotgun (WGS) entry which is preliminary data.</text>
</comment>
<evidence type="ECO:0000256" key="5">
    <source>
        <dbReference type="ARBA" id="ARBA00023128"/>
    </source>
</evidence>
<protein>
    <recommendedName>
        <fullName evidence="7">Small ribosomal subunit protein mS29</fullName>
    </recommendedName>
</protein>
<gene>
    <name evidence="8" type="primary">RSM23</name>
    <name evidence="8" type="ORF">EHS24_002494</name>
</gene>
<dbReference type="GeneID" id="39587037"/>
<comment type="subcellular location">
    <subcellularLocation>
        <location evidence="1">Mitochondrion</location>
    </subcellularLocation>
</comment>
<dbReference type="Pfam" id="PF10236">
    <property type="entry name" value="DAP3"/>
    <property type="match status" value="1"/>
</dbReference>
<keyword evidence="4 8" id="KW-0689">Ribosomal protein</keyword>
<dbReference type="GO" id="GO:0003735">
    <property type="term" value="F:structural constituent of ribosome"/>
    <property type="evidence" value="ECO:0007669"/>
    <property type="project" value="TreeGrafter"/>
</dbReference>
<dbReference type="EMBL" id="RSCE01000013">
    <property type="protein sequence ID" value="RSH78039.1"/>
    <property type="molecule type" value="Genomic_DNA"/>
</dbReference>
<dbReference type="InterPro" id="IPR019368">
    <property type="entry name" value="Ribosomal_mS29"/>
</dbReference>
<organism evidence="8 9">
    <name type="scientific">Apiotrichum porosum</name>
    <dbReference type="NCBI Taxonomy" id="105984"/>
    <lineage>
        <taxon>Eukaryota</taxon>
        <taxon>Fungi</taxon>
        <taxon>Dikarya</taxon>
        <taxon>Basidiomycota</taxon>
        <taxon>Agaricomycotina</taxon>
        <taxon>Tremellomycetes</taxon>
        <taxon>Trichosporonales</taxon>
        <taxon>Trichosporonaceae</taxon>
        <taxon>Apiotrichum</taxon>
    </lineage>
</organism>
<keyword evidence="6" id="KW-0687">Ribonucleoprotein</keyword>
<keyword evidence="9" id="KW-1185">Reference proteome</keyword>
<evidence type="ECO:0000313" key="8">
    <source>
        <dbReference type="EMBL" id="RSH78039.1"/>
    </source>
</evidence>
<evidence type="ECO:0000256" key="1">
    <source>
        <dbReference type="ARBA" id="ARBA00004173"/>
    </source>
</evidence>
<dbReference type="STRING" id="105984.A0A427XGM0"/>
<evidence type="ECO:0000256" key="3">
    <source>
        <dbReference type="ARBA" id="ARBA00022946"/>
    </source>
</evidence>
<dbReference type="OrthoDB" id="274828at2759"/>
<reference evidence="8 9" key="1">
    <citation type="submission" date="2018-11" db="EMBL/GenBank/DDBJ databases">
        <title>Genome sequence of Apiotrichum porosum DSM 27194.</title>
        <authorList>
            <person name="Aliyu H."/>
            <person name="Gorte O."/>
            <person name="Ochsenreither K."/>
        </authorList>
    </citation>
    <scope>NUCLEOTIDE SEQUENCE [LARGE SCALE GENOMIC DNA]</scope>
    <source>
        <strain evidence="8 9">DSM 27194</strain>
    </source>
</reference>
<dbReference type="InterPro" id="IPR027417">
    <property type="entry name" value="P-loop_NTPase"/>
</dbReference>
<name>A0A427XGM0_9TREE</name>
<dbReference type="AlphaFoldDB" id="A0A427XGM0"/>
<evidence type="ECO:0000256" key="4">
    <source>
        <dbReference type="ARBA" id="ARBA00022980"/>
    </source>
</evidence>
<evidence type="ECO:0000256" key="7">
    <source>
        <dbReference type="ARBA" id="ARBA00035140"/>
    </source>
</evidence>
<dbReference type="Gene3D" id="3.40.50.300">
    <property type="entry name" value="P-loop containing nucleotide triphosphate hydrolases"/>
    <property type="match status" value="1"/>
</dbReference>
<sequence length="444" mass="47393">MSLLTPVLARTASATASTSRAFATSTQVLAAKPAANKRMVKQTLGGMKKPKVATGGGGGRIKVGGIALRPADVDAPADVSDYIQLYPESLTVANVGKPSTYPNDTVRSLNSFGLPRKIAKEMGYGSPATVIRQSTVDLKKTLDAAKAGSSKDSRYVLSGARGSGKSTLLIQAVSYALESGWVVLYEPEARKWVDSSSAFAYDDASQTFHQTQLAAQLLEKLQSINKDRLASIKLAKAVEVGTTIKLAEGAKLSELVAAGAKDERLAVPVLEAVLDALATQTSVPVLFAIDDVQCLFQRTKYRKPDYSLLESYHLSTPRLLLQYLTGNKNFAKGAIVGSTSLSATDYLPTAEFLSGLNLETRSAVSPYTKLDEYHLAHAKSGIKTIAVPYGMTGAEAAGMYDLWTRKGWTVNKSDDVFVNGLAQSAGNPQEMVRGWTLSHASYIV</sequence>
<dbReference type="PANTHER" id="PTHR12810:SF0">
    <property type="entry name" value="SMALL RIBOSOMAL SUBUNIT PROTEIN MS29"/>
    <property type="match status" value="1"/>
</dbReference>